<name>D6PCS7_9BACT</name>
<organism evidence="1">
    <name type="scientific">uncultured marine bacterium MedDCM-OCT-S04-C191</name>
    <dbReference type="NCBI Taxonomy" id="743053"/>
    <lineage>
        <taxon>Bacteria</taxon>
        <taxon>environmental samples</taxon>
    </lineage>
</organism>
<dbReference type="EMBL" id="GU942986">
    <property type="protein sequence ID" value="ADD93528.1"/>
    <property type="molecule type" value="Genomic_DNA"/>
</dbReference>
<dbReference type="AlphaFoldDB" id="D6PCS7"/>
<accession>D6PCS7</accession>
<protein>
    <submittedName>
        <fullName evidence="1">Uncharacterized protein</fullName>
    </submittedName>
</protein>
<evidence type="ECO:0000313" key="1">
    <source>
        <dbReference type="EMBL" id="ADD93528.1"/>
    </source>
</evidence>
<sequence length="117" mass="13337">MFFKGLGVVDAVLDSGIRLHFGNDDFEVLQFKIFTEHGKVELVDPFLRVFTEGRLNFHDSFCNMEDEPGFFFNPFSENPEDFRENLDQGNGEFFIEGIGFQAVVTADPGLRCSSMRP</sequence>
<proteinExistence type="predicted"/>
<reference evidence="1" key="1">
    <citation type="journal article" date="2010" name="ISME J.">
        <title>Metagenome of the Mediterranean deep chlorophyll maximum studied by direct and fosmid library 454 pyrosequencing.</title>
        <authorList>
            <person name="Ghai R."/>
            <person name="Martin-Cuadrado A.B."/>
            <person name="Molto A.G."/>
            <person name="Heredia I.G."/>
            <person name="Cabrera R."/>
            <person name="Martin J."/>
            <person name="Verdu M."/>
            <person name="Deschamps P."/>
            <person name="Moreira D."/>
            <person name="Lopez-Garcia P."/>
            <person name="Mira A."/>
            <person name="Rodriguez-Valera F."/>
        </authorList>
    </citation>
    <scope>NUCLEOTIDE SEQUENCE</scope>
</reference>